<keyword evidence="5" id="KW-1185">Reference proteome</keyword>
<organism evidence="4 5">
    <name type="scientific">Vibrio gigantis</name>
    <dbReference type="NCBI Taxonomy" id="296199"/>
    <lineage>
        <taxon>Bacteria</taxon>
        <taxon>Pseudomonadati</taxon>
        <taxon>Pseudomonadota</taxon>
        <taxon>Gammaproteobacteria</taxon>
        <taxon>Vibrionales</taxon>
        <taxon>Vibrionaceae</taxon>
        <taxon>Vibrio</taxon>
    </lineage>
</organism>
<evidence type="ECO:0000256" key="3">
    <source>
        <dbReference type="SAM" id="SignalP"/>
    </source>
</evidence>
<feature type="chain" id="PRO_5024381813" evidence="3">
    <location>
        <begin position="20"/>
        <end position="206"/>
    </location>
</feature>
<dbReference type="Gene3D" id="2.60.40.420">
    <property type="entry name" value="Cupredoxins - blue copper proteins"/>
    <property type="match status" value="1"/>
</dbReference>
<name>A0A5M9P0I6_9VIBR</name>
<gene>
    <name evidence="4" type="ORF">F4W18_08700</name>
</gene>
<comment type="caution">
    <text evidence="4">The sequence shown here is derived from an EMBL/GenBank/DDBJ whole genome shotgun (WGS) entry which is preliminary data.</text>
</comment>
<dbReference type="AlphaFoldDB" id="A0A5M9P0I6"/>
<evidence type="ECO:0000256" key="1">
    <source>
        <dbReference type="ARBA" id="ARBA00022723"/>
    </source>
</evidence>
<proteinExistence type="predicted"/>
<dbReference type="GO" id="GO:0046872">
    <property type="term" value="F:metal ion binding"/>
    <property type="evidence" value="ECO:0007669"/>
    <property type="project" value="UniProtKB-KW"/>
</dbReference>
<accession>A0A5M9P0I6</accession>
<evidence type="ECO:0000313" key="4">
    <source>
        <dbReference type="EMBL" id="KAA8677904.1"/>
    </source>
</evidence>
<dbReference type="CDD" id="cd04211">
    <property type="entry name" value="Cupredoxin_like_2"/>
    <property type="match status" value="1"/>
</dbReference>
<protein>
    <submittedName>
        <fullName evidence="4">Copper-binding protein</fullName>
    </submittedName>
</protein>
<feature type="signal peptide" evidence="3">
    <location>
        <begin position="1"/>
        <end position="19"/>
    </location>
</feature>
<sequence length="206" mass="22827">MKKTMIAIALTLTTATAFAEMDHSKMDDSMMNNGEMDHSMMDGSMMKNGEMDHSKMDHSMMKNGKMDHSKMMSMDGMMDMEGMSEVGMPAKGAKPDKVVHVLLSDDMKITFKNKVDIEPNDVVQFVVMNTGKIDHEFSIGSATEQLEHREMMKKMGNHAHDSGSTVTVKPGKAKQLLWHFHGDNNVEFACNIPGHAEAGMVKAVTL</sequence>
<dbReference type="PANTHER" id="PTHR38439:SF3">
    <property type="entry name" value="COPPER-RESISTANT CUPROPROTEIN COPI"/>
    <property type="match status" value="1"/>
</dbReference>
<dbReference type="InterPro" id="IPR008972">
    <property type="entry name" value="Cupredoxin"/>
</dbReference>
<reference evidence="4 5" key="1">
    <citation type="submission" date="2019-09" db="EMBL/GenBank/DDBJ databases">
        <title>Draft genome sequence of various Type strains from the CCUG.</title>
        <authorList>
            <person name="Pineiro-Iglesias B."/>
            <person name="Tunovic T."/>
            <person name="Unosson C."/>
            <person name="Inganas E."/>
            <person name="Ohlen M."/>
            <person name="Cardew S."/>
            <person name="Jensie-Markopoulos S."/>
            <person name="Salva-Serra F."/>
            <person name="Jaen-Luchoro D."/>
            <person name="Karlsson R."/>
            <person name="Svensson-Stadler L."/>
            <person name="Chun J."/>
            <person name="Moore E."/>
        </authorList>
    </citation>
    <scope>NUCLEOTIDE SEQUENCE [LARGE SCALE GENOMIC DNA]</scope>
    <source>
        <strain evidence="4 5">CCUG 56969T</strain>
    </source>
</reference>
<dbReference type="InterPro" id="IPR050845">
    <property type="entry name" value="Cu-binding_ET"/>
</dbReference>
<dbReference type="RefSeq" id="WP_086712719.1">
    <property type="nucleotide sequence ID" value="NZ_AP025493.1"/>
</dbReference>
<dbReference type="SUPFAM" id="SSF49503">
    <property type="entry name" value="Cupredoxins"/>
    <property type="match status" value="1"/>
</dbReference>
<dbReference type="EMBL" id="VXJS01000004">
    <property type="protein sequence ID" value="KAA8677904.1"/>
    <property type="molecule type" value="Genomic_DNA"/>
</dbReference>
<keyword evidence="1" id="KW-0479">Metal-binding</keyword>
<evidence type="ECO:0000313" key="5">
    <source>
        <dbReference type="Proteomes" id="UP000322521"/>
    </source>
</evidence>
<dbReference type="OrthoDB" id="9816061at2"/>
<keyword evidence="2" id="KW-0186">Copper</keyword>
<evidence type="ECO:0000256" key="2">
    <source>
        <dbReference type="ARBA" id="ARBA00023008"/>
    </source>
</evidence>
<keyword evidence="3" id="KW-0732">Signal</keyword>
<dbReference type="Proteomes" id="UP000322521">
    <property type="component" value="Unassembled WGS sequence"/>
</dbReference>
<dbReference type="PANTHER" id="PTHR38439">
    <property type="entry name" value="AURACYANIN-B"/>
    <property type="match status" value="1"/>
</dbReference>